<protein>
    <submittedName>
        <fullName evidence="1">Uncharacterized protein</fullName>
    </submittedName>
</protein>
<gene>
    <name evidence="1" type="ORF">J2793_002599</name>
</gene>
<organism evidence="1 2">
    <name type="scientific">Paraburkholderia caledonica</name>
    <dbReference type="NCBI Taxonomy" id="134536"/>
    <lineage>
        <taxon>Bacteria</taxon>
        <taxon>Pseudomonadati</taxon>
        <taxon>Pseudomonadota</taxon>
        <taxon>Betaproteobacteria</taxon>
        <taxon>Burkholderiales</taxon>
        <taxon>Burkholderiaceae</taxon>
        <taxon>Paraburkholderia</taxon>
    </lineage>
</organism>
<sequence>MSGPKVVRVVTREEILAICEGHLRRLGQTINQWIAQGKKTGEITDQEIDATLERQRHLVDLLKQDAFIDLQKKVPDEIAYLKSDLLRREQLAIEKAATARKRARQGRENAATLLSALAAGGKQIPIDIKAQLESVANGEISAQIESILALGFSLLAPTERIGLTDAQRALAARLADSEETQTFEAWKAAHKPATAIASLLDRVDAQIAEAEWLVGTTQTTHYLKRLRSAEAESNGSRQKLLIDSIIIDLSNSIESARAHRTALERLVDIADELLPYRSEEALSLRKQVAACNQSSTVETISTLYANCQSCIDREAQRKAAQSRREVILQGLARLGYEVHEGMNTAWASDGRVVLRKPSLPGYGVEVGGQAETSRLQVRAVALTSDRDPNRDKDVETIWCGEFSRLQQLVAENGDNLLIERAMAVGQVPLKVVGDEEQTSPSIGAKRTLR</sequence>
<comment type="caution">
    <text evidence="1">The sequence shown here is derived from an EMBL/GenBank/DDBJ whole genome shotgun (WGS) entry which is preliminary data.</text>
</comment>
<dbReference type="EMBL" id="JAURTK010000003">
    <property type="protein sequence ID" value="MDP9647153.1"/>
    <property type="molecule type" value="Genomic_DNA"/>
</dbReference>
<evidence type="ECO:0000313" key="1">
    <source>
        <dbReference type="EMBL" id="MDP9647153.1"/>
    </source>
</evidence>
<accession>A0AB73IAU4</accession>
<evidence type="ECO:0000313" key="2">
    <source>
        <dbReference type="Proteomes" id="UP001229486"/>
    </source>
</evidence>
<dbReference type="AlphaFoldDB" id="A0AB73IAU4"/>
<name>A0AB73IAU4_9BURK</name>
<dbReference type="Proteomes" id="UP001229486">
    <property type="component" value="Unassembled WGS sequence"/>
</dbReference>
<reference evidence="1" key="1">
    <citation type="submission" date="2023-07" db="EMBL/GenBank/DDBJ databases">
        <title>Sorghum-associated microbial communities from plants grown in Nebraska, USA.</title>
        <authorList>
            <person name="Schachtman D."/>
        </authorList>
    </citation>
    <scope>NUCLEOTIDE SEQUENCE</scope>
    <source>
        <strain evidence="1">DS1061</strain>
    </source>
</reference>
<dbReference type="RefSeq" id="WP_392393591.1">
    <property type="nucleotide sequence ID" value="NZ_JAURTK010000003.1"/>
</dbReference>
<proteinExistence type="predicted"/>